<evidence type="ECO:0000259" key="5">
    <source>
        <dbReference type="PROSITE" id="PS50931"/>
    </source>
</evidence>
<evidence type="ECO:0000256" key="2">
    <source>
        <dbReference type="ARBA" id="ARBA00023015"/>
    </source>
</evidence>
<dbReference type="InterPro" id="IPR050176">
    <property type="entry name" value="LTTR"/>
</dbReference>
<dbReference type="InterPro" id="IPR036388">
    <property type="entry name" value="WH-like_DNA-bd_sf"/>
</dbReference>
<dbReference type="PRINTS" id="PR00039">
    <property type="entry name" value="HTHLYSR"/>
</dbReference>
<evidence type="ECO:0000313" key="7">
    <source>
        <dbReference type="Proteomes" id="UP000245911"/>
    </source>
</evidence>
<keyword evidence="4" id="KW-0804">Transcription</keyword>
<reference evidence="6 7" key="1">
    <citation type="submission" date="2018-04" db="EMBL/GenBank/DDBJ databases">
        <title>Pararhodobacter oceanense sp. nov., isolated from marine intertidal sediment.</title>
        <authorList>
            <person name="Wang X.-L."/>
            <person name="Du Z.-J."/>
        </authorList>
    </citation>
    <scope>NUCLEOTIDE SEQUENCE [LARGE SCALE GENOMIC DNA]</scope>
    <source>
        <strain evidence="6 7">AM505</strain>
    </source>
</reference>
<accession>A0A2T8HWJ3</accession>
<dbReference type="SUPFAM" id="SSF53850">
    <property type="entry name" value="Periplasmic binding protein-like II"/>
    <property type="match status" value="1"/>
</dbReference>
<dbReference type="InterPro" id="IPR000847">
    <property type="entry name" value="LysR_HTH_N"/>
</dbReference>
<dbReference type="Gene3D" id="1.10.10.10">
    <property type="entry name" value="Winged helix-like DNA-binding domain superfamily/Winged helix DNA-binding domain"/>
    <property type="match status" value="1"/>
</dbReference>
<dbReference type="Proteomes" id="UP000245911">
    <property type="component" value="Unassembled WGS sequence"/>
</dbReference>
<keyword evidence="2" id="KW-0805">Transcription regulation</keyword>
<dbReference type="Pfam" id="PF03466">
    <property type="entry name" value="LysR_substrate"/>
    <property type="match status" value="1"/>
</dbReference>
<protein>
    <submittedName>
        <fullName evidence="6">LysR family transcriptional regulator</fullName>
    </submittedName>
</protein>
<evidence type="ECO:0000256" key="3">
    <source>
        <dbReference type="ARBA" id="ARBA00023125"/>
    </source>
</evidence>
<dbReference type="SUPFAM" id="SSF46785">
    <property type="entry name" value="Winged helix' DNA-binding domain"/>
    <property type="match status" value="1"/>
</dbReference>
<dbReference type="PANTHER" id="PTHR30579:SF7">
    <property type="entry name" value="HTH-TYPE TRANSCRIPTIONAL REGULATOR LRHA-RELATED"/>
    <property type="match status" value="1"/>
</dbReference>
<dbReference type="PROSITE" id="PS50931">
    <property type="entry name" value="HTH_LYSR"/>
    <property type="match status" value="1"/>
</dbReference>
<feature type="domain" description="HTH lysR-type" evidence="5">
    <location>
        <begin position="5"/>
        <end position="62"/>
    </location>
</feature>
<proteinExistence type="inferred from homology"/>
<organism evidence="6 7">
    <name type="scientific">Pararhodobacter oceanensis</name>
    <dbReference type="NCBI Taxonomy" id="2172121"/>
    <lineage>
        <taxon>Bacteria</taxon>
        <taxon>Pseudomonadati</taxon>
        <taxon>Pseudomonadota</taxon>
        <taxon>Alphaproteobacteria</taxon>
        <taxon>Rhodobacterales</taxon>
        <taxon>Paracoccaceae</taxon>
        <taxon>Pararhodobacter</taxon>
    </lineage>
</organism>
<dbReference type="Gene3D" id="3.40.190.10">
    <property type="entry name" value="Periplasmic binding protein-like II"/>
    <property type="match status" value="2"/>
</dbReference>
<comment type="caution">
    <text evidence="6">The sequence shown here is derived from an EMBL/GenBank/DDBJ whole genome shotgun (WGS) entry which is preliminary data.</text>
</comment>
<dbReference type="GO" id="GO:0003700">
    <property type="term" value="F:DNA-binding transcription factor activity"/>
    <property type="evidence" value="ECO:0007669"/>
    <property type="project" value="InterPro"/>
</dbReference>
<sequence>MRRNLDLAALRALSAIADFGGVTRAAHVLNVTQSAVSMQIKRLEESLGQALLDRNGRGVQLSAEGEQLLTYARRILALNDEAVSRMTDSAFEGEISLIVPYDIVHPHIPQVLRLFSATYPRMRVHLQARATRKAKEKFAQGECDLILTTESHCDAGGETLTRLPLVWIGAPGGQAWRQRPLKLALGRYCIFRPGIIAALDRAGIPWEAVVESDSDRTIEAAVSSDMGVQAMLAGTESTHAERIAHSGALPELTSHLVNLYIHPGPEKPGVMALADLLRRAWAGPEVVAA</sequence>
<keyword evidence="3" id="KW-0238">DNA-binding</keyword>
<evidence type="ECO:0000256" key="1">
    <source>
        <dbReference type="ARBA" id="ARBA00009437"/>
    </source>
</evidence>
<dbReference type="AlphaFoldDB" id="A0A2T8HWJ3"/>
<dbReference type="InterPro" id="IPR036390">
    <property type="entry name" value="WH_DNA-bd_sf"/>
</dbReference>
<keyword evidence="7" id="KW-1185">Reference proteome</keyword>
<dbReference type="InterPro" id="IPR005119">
    <property type="entry name" value="LysR_subst-bd"/>
</dbReference>
<gene>
    <name evidence="6" type="ORF">DDE20_06675</name>
</gene>
<name>A0A2T8HWJ3_9RHOB</name>
<dbReference type="PANTHER" id="PTHR30579">
    <property type="entry name" value="TRANSCRIPTIONAL REGULATOR"/>
    <property type="match status" value="1"/>
</dbReference>
<dbReference type="GO" id="GO:0003677">
    <property type="term" value="F:DNA binding"/>
    <property type="evidence" value="ECO:0007669"/>
    <property type="project" value="UniProtKB-KW"/>
</dbReference>
<dbReference type="RefSeq" id="WP_116557670.1">
    <property type="nucleotide sequence ID" value="NZ_JBLWXM010000001.1"/>
</dbReference>
<dbReference type="EMBL" id="QDKM01000002">
    <property type="protein sequence ID" value="PVH29783.1"/>
    <property type="molecule type" value="Genomic_DNA"/>
</dbReference>
<dbReference type="OrthoDB" id="8097684at2"/>
<comment type="similarity">
    <text evidence="1">Belongs to the LysR transcriptional regulatory family.</text>
</comment>
<evidence type="ECO:0000313" key="6">
    <source>
        <dbReference type="EMBL" id="PVH29783.1"/>
    </source>
</evidence>
<evidence type="ECO:0000256" key="4">
    <source>
        <dbReference type="ARBA" id="ARBA00023163"/>
    </source>
</evidence>
<dbReference type="Pfam" id="PF00126">
    <property type="entry name" value="HTH_1"/>
    <property type="match status" value="1"/>
</dbReference>
<dbReference type="FunFam" id="1.10.10.10:FF:000001">
    <property type="entry name" value="LysR family transcriptional regulator"/>
    <property type="match status" value="1"/>
</dbReference>